<keyword evidence="1" id="KW-1133">Transmembrane helix</keyword>
<evidence type="ECO:0000313" key="2">
    <source>
        <dbReference type="EMBL" id="KAJ8421627.1"/>
    </source>
</evidence>
<evidence type="ECO:0000256" key="1">
    <source>
        <dbReference type="SAM" id="Phobius"/>
    </source>
</evidence>
<dbReference type="OrthoDB" id="1723350at2759"/>
<proteinExistence type="predicted"/>
<keyword evidence="1" id="KW-0812">Transmembrane</keyword>
<name>A0A9Q1GIE8_9CARY</name>
<sequence>MEDTKQKIHVKKNLQMTGFAMILQVWFYEGTNYYTHADEKYEPWITSWVNLYIGRKYDATVLISSMKDNQVHCSVSLSMVIYVLYSVLVVMVVFDCADGPFPGSSGGRVHNGIVHCYTAMKKKLEYMTAYTMARGEAIRVHKGLVLSLTWEGSGDAHEIDGRALECDDQSNDCCVLGQGGLGPSAGTEGCESPC</sequence>
<dbReference type="AlphaFoldDB" id="A0A9Q1GIE8"/>
<evidence type="ECO:0000313" key="3">
    <source>
        <dbReference type="Proteomes" id="UP001153076"/>
    </source>
</evidence>
<reference evidence="2" key="1">
    <citation type="submission" date="2022-04" db="EMBL/GenBank/DDBJ databases">
        <title>Carnegiea gigantea Genome sequencing and assembly v2.</title>
        <authorList>
            <person name="Copetti D."/>
            <person name="Sanderson M.J."/>
            <person name="Burquez A."/>
            <person name="Wojciechowski M.F."/>
        </authorList>
    </citation>
    <scope>NUCLEOTIDE SEQUENCE</scope>
    <source>
        <strain evidence="2">SGP5-SGP5p</strain>
        <tissue evidence="2">Aerial part</tissue>
    </source>
</reference>
<organism evidence="2 3">
    <name type="scientific">Carnegiea gigantea</name>
    <dbReference type="NCBI Taxonomy" id="171969"/>
    <lineage>
        <taxon>Eukaryota</taxon>
        <taxon>Viridiplantae</taxon>
        <taxon>Streptophyta</taxon>
        <taxon>Embryophyta</taxon>
        <taxon>Tracheophyta</taxon>
        <taxon>Spermatophyta</taxon>
        <taxon>Magnoliopsida</taxon>
        <taxon>eudicotyledons</taxon>
        <taxon>Gunneridae</taxon>
        <taxon>Pentapetalae</taxon>
        <taxon>Caryophyllales</taxon>
        <taxon>Cactineae</taxon>
        <taxon>Cactaceae</taxon>
        <taxon>Cactoideae</taxon>
        <taxon>Echinocereeae</taxon>
        <taxon>Carnegiea</taxon>
    </lineage>
</organism>
<dbReference type="EMBL" id="JAKOGI010002625">
    <property type="protein sequence ID" value="KAJ8421627.1"/>
    <property type="molecule type" value="Genomic_DNA"/>
</dbReference>
<feature type="transmembrane region" description="Helical" evidence="1">
    <location>
        <begin position="75"/>
        <end position="94"/>
    </location>
</feature>
<accession>A0A9Q1GIE8</accession>
<gene>
    <name evidence="2" type="ORF">Cgig2_021771</name>
</gene>
<protein>
    <submittedName>
        <fullName evidence="2">Uncharacterized protein</fullName>
    </submittedName>
</protein>
<keyword evidence="1" id="KW-0472">Membrane</keyword>
<comment type="caution">
    <text evidence="2">The sequence shown here is derived from an EMBL/GenBank/DDBJ whole genome shotgun (WGS) entry which is preliminary data.</text>
</comment>
<keyword evidence="3" id="KW-1185">Reference proteome</keyword>
<dbReference type="Proteomes" id="UP001153076">
    <property type="component" value="Unassembled WGS sequence"/>
</dbReference>